<evidence type="ECO:0000313" key="15">
    <source>
        <dbReference type="Proteomes" id="UP000199598"/>
    </source>
</evidence>
<feature type="domain" description="Toprim" evidence="12">
    <location>
        <begin position="1"/>
        <end position="111"/>
    </location>
</feature>
<reference evidence="14 15" key="1">
    <citation type="submission" date="2016-10" db="EMBL/GenBank/DDBJ databases">
        <authorList>
            <person name="Varghese N."/>
            <person name="Submissions S."/>
        </authorList>
    </citation>
    <scope>NUCLEOTIDE SEQUENCE [LARGE SCALE GENOMIC DNA]</scope>
    <source>
        <strain evidence="14 15">DSM 16392</strain>
    </source>
</reference>
<keyword evidence="15" id="KW-1185">Reference proteome</keyword>
<sequence length="931" mass="102609">MNVVIVESPAKAKTINKYLGKDYIVLASYGHVRDLPPKDGSVLPDDDFAMSWSVDSKSQKRLSDIASAVKEADRLILATDPDREGEAISWHVLEVLKKKRVLKDKKVERVVFNAITKNSILEAMKNPRELDVPLVDAYLARRALDYLVGFTLSPVLWRKLPGARSAGRVQSVALRLVCQRENEIETFLSQEYWSILANLNTPENAPVQARITNFDGQKITRLDIKNEQEATAIKQMLEGASFSVSNVESKPQRRNPYAPFTTSTLQQEASRKLGFAAARTMQVAQKLYEGANIGGETTGLITYMRTDGVQIAPEAIQSARSVIGSRYGDEYVPEKPRVYTSKAKNAQEAHEAIRPTDLSRHPRDMAKFLDEDGARLYELVWKRTIASQMESAVLERTTVDIEAANGAKKAALRASGSVVRFDGFLTLYQEGKDDEEDEESKRLPAMTKGDSLGRKGIEANQHFTEPPPRFTEATLVKKMEELGIGRPSTYAATLQTLRDRGYVDLDKKRLIPQDKGRLVIAFLEDFFNRYVEYDFTASLEDQLDKISAGDLEWKAVLRDFWNPFHEICDEVIKRSNTEVLDALNETLKAHVFPDKEDGSDPRKCPKCETGRLSLKVSRFGAFVGCSNYNKDKKDGKEPNENPPHCDYTRQLTSGGASDAGAAADGPQVLGIDPETGLEVSLRSGRFGPYVQLGEEAKPKRSSLPRGWSTADLDLEKALQLLSLPREVGTHPEDGKTISAGLGRFGPFVLHDGTYANLDSPDEVFSVGINRAVTLLAEKRAKGGGRGAAAKPLKELGDHPDGGAINVYSGRYGPYVKWEKINATLPKDVAPEAVTLEQATELVNAKAATKGKKKAPAKKAAAKKTTAKKAAPKGALKELGDHPDGGAMELRDSGRLGVRIKWGKEFTSLPKGTDPETVTREQAIELINAKKD</sequence>
<organism evidence="14 15">
    <name type="scientific">Pseudovibrio ascidiaceicola</name>
    <dbReference type="NCBI Taxonomy" id="285279"/>
    <lineage>
        <taxon>Bacteria</taxon>
        <taxon>Pseudomonadati</taxon>
        <taxon>Pseudomonadota</taxon>
        <taxon>Alphaproteobacteria</taxon>
        <taxon>Hyphomicrobiales</taxon>
        <taxon>Stappiaceae</taxon>
        <taxon>Pseudovibrio</taxon>
    </lineage>
</organism>
<evidence type="ECO:0000256" key="5">
    <source>
        <dbReference type="ARBA" id="ARBA00022833"/>
    </source>
</evidence>
<evidence type="ECO:0000259" key="12">
    <source>
        <dbReference type="PROSITE" id="PS50880"/>
    </source>
</evidence>
<dbReference type="Proteomes" id="UP000199598">
    <property type="component" value="Unassembled WGS sequence"/>
</dbReference>
<dbReference type="Pfam" id="PF01396">
    <property type="entry name" value="Zn_ribbon_Top1"/>
    <property type="match status" value="1"/>
</dbReference>
<dbReference type="PROSITE" id="PS52039">
    <property type="entry name" value="TOPO_IA_2"/>
    <property type="match status" value="1"/>
</dbReference>
<dbReference type="PANTHER" id="PTHR42785:SF1">
    <property type="entry name" value="DNA TOPOISOMERASE"/>
    <property type="match status" value="1"/>
</dbReference>
<comment type="similarity">
    <text evidence="2 10">Belongs to the type IA topoisomerase family.</text>
</comment>
<dbReference type="InterPro" id="IPR023406">
    <property type="entry name" value="Topo_IA_AS"/>
</dbReference>
<dbReference type="HAMAP" id="MF_00952">
    <property type="entry name" value="Topoisom_1_prok"/>
    <property type="match status" value="1"/>
</dbReference>
<dbReference type="CDD" id="cd03363">
    <property type="entry name" value="TOPRIM_TopoIA_TopoI"/>
    <property type="match status" value="1"/>
</dbReference>
<evidence type="ECO:0000259" key="13">
    <source>
        <dbReference type="PROSITE" id="PS52039"/>
    </source>
</evidence>
<dbReference type="Pfam" id="PF01751">
    <property type="entry name" value="Toprim"/>
    <property type="match status" value="1"/>
</dbReference>
<evidence type="ECO:0000256" key="8">
    <source>
        <dbReference type="ARBA" id="ARBA00023125"/>
    </source>
</evidence>
<dbReference type="EC" id="5.6.2.1" evidence="10"/>
<feature type="site" description="Interaction with DNA" evidence="10">
    <location>
        <position position="31"/>
    </location>
</feature>
<dbReference type="InterPro" id="IPR005733">
    <property type="entry name" value="TopoI_bac-type"/>
</dbReference>
<dbReference type="Gene3D" id="3.30.65.10">
    <property type="entry name" value="Bacterial Topoisomerase I, domain 1"/>
    <property type="match status" value="1"/>
</dbReference>
<proteinExistence type="inferred from homology"/>
<feature type="compositionally biased region" description="Low complexity" evidence="11">
    <location>
        <begin position="653"/>
        <end position="665"/>
    </location>
</feature>
<evidence type="ECO:0000256" key="4">
    <source>
        <dbReference type="ARBA" id="ARBA00022771"/>
    </source>
</evidence>
<evidence type="ECO:0000256" key="7">
    <source>
        <dbReference type="ARBA" id="ARBA00023029"/>
    </source>
</evidence>
<dbReference type="CDD" id="cd00186">
    <property type="entry name" value="TOP1Ac"/>
    <property type="match status" value="1"/>
</dbReference>
<dbReference type="SMART" id="SM00493">
    <property type="entry name" value="TOPRIM"/>
    <property type="match status" value="1"/>
</dbReference>
<dbReference type="Gene3D" id="3.40.50.140">
    <property type="match status" value="1"/>
</dbReference>
<dbReference type="SUPFAM" id="SSF56712">
    <property type="entry name" value="Prokaryotic type I DNA topoisomerase"/>
    <property type="match status" value="1"/>
</dbReference>
<dbReference type="SMART" id="SM00437">
    <property type="entry name" value="TOP1Ac"/>
    <property type="match status" value="1"/>
</dbReference>
<feature type="site" description="Interaction with DNA" evidence="10">
    <location>
        <position position="141"/>
    </location>
</feature>
<dbReference type="InterPro" id="IPR013497">
    <property type="entry name" value="Topo_IA_cen"/>
</dbReference>
<comment type="function">
    <text evidence="10">Releases the supercoiling and torsional tension of DNA, which is introduced during the DNA replication and transcription, by transiently cleaving and rejoining one strand of the DNA duplex. Introduces a single-strand break via transesterification at a target site in duplex DNA. The scissile phosphodiester is attacked by the catalytic tyrosine of the enzyme, resulting in the formation of a DNA-(5'-phosphotyrosyl)-enzyme intermediate and the expulsion of a 3'-OH DNA strand. The free DNA strand then undergoes passage around the unbroken strand, thus removing DNA supercoils. Finally, in the religation step, the DNA 3'-OH attacks the covalent intermediate to expel the active-site tyrosine and restore the DNA phosphodiester backbone.</text>
</comment>
<accession>A0A1I4EU56</accession>
<dbReference type="PRINTS" id="PR00417">
    <property type="entry name" value="PRTPISMRASEI"/>
</dbReference>
<feature type="compositionally biased region" description="Basic and acidic residues" evidence="11">
    <location>
        <begin position="874"/>
        <end position="891"/>
    </location>
</feature>
<feature type="region of interest" description="Disordered" evidence="11">
    <location>
        <begin position="630"/>
        <end position="666"/>
    </location>
</feature>
<name>A0A1I4EU56_9HYPH</name>
<dbReference type="RefSeq" id="WP_093523366.1">
    <property type="nucleotide sequence ID" value="NZ_FOSK01000016.1"/>
</dbReference>
<feature type="active site" description="O-(5'-phospho-DNA)-tyrosine intermediate" evidence="10">
    <location>
        <position position="303"/>
    </location>
</feature>
<dbReference type="Pfam" id="PF01131">
    <property type="entry name" value="Topoisom_bac"/>
    <property type="match status" value="1"/>
</dbReference>
<dbReference type="Gene3D" id="1.10.460.10">
    <property type="entry name" value="Topoisomerase I, domain 2"/>
    <property type="match status" value="1"/>
</dbReference>
<keyword evidence="5" id="KW-0862">Zinc</keyword>
<comment type="caution">
    <text evidence="14">The sequence shown here is derived from an EMBL/GenBank/DDBJ whole genome shotgun (WGS) entry which is preliminary data.</text>
</comment>
<keyword evidence="3" id="KW-0479">Metal-binding</keyword>
<dbReference type="Pfam" id="PF13368">
    <property type="entry name" value="Toprim_C_rpt"/>
    <property type="match status" value="4"/>
</dbReference>
<evidence type="ECO:0000256" key="9">
    <source>
        <dbReference type="ARBA" id="ARBA00023235"/>
    </source>
</evidence>
<feature type="compositionally biased region" description="Basic residues" evidence="11">
    <location>
        <begin position="849"/>
        <end position="870"/>
    </location>
</feature>
<feature type="site" description="Interaction with DNA" evidence="10">
    <location>
        <position position="305"/>
    </location>
</feature>
<feature type="domain" description="Topo IA-type catalytic" evidence="13">
    <location>
        <begin position="131"/>
        <end position="568"/>
    </location>
</feature>
<feature type="compositionally biased region" description="Basic and acidic residues" evidence="11">
    <location>
        <begin position="630"/>
        <end position="639"/>
    </location>
</feature>
<dbReference type="InterPro" id="IPR025589">
    <property type="entry name" value="Toprim_C_rpt"/>
</dbReference>
<keyword evidence="6" id="KW-0460">Magnesium</keyword>
<dbReference type="InterPro" id="IPR013824">
    <property type="entry name" value="Topo_IA_cen_sub1"/>
</dbReference>
<dbReference type="InterPro" id="IPR006171">
    <property type="entry name" value="TOPRIM_dom"/>
</dbReference>
<keyword evidence="4" id="KW-0863">Zinc-finger</keyword>
<dbReference type="InterPro" id="IPR003601">
    <property type="entry name" value="Topo_IA_2"/>
</dbReference>
<keyword evidence="8 10" id="KW-0238">DNA-binding</keyword>
<evidence type="ECO:0000256" key="6">
    <source>
        <dbReference type="ARBA" id="ARBA00022842"/>
    </source>
</evidence>
<evidence type="ECO:0000256" key="10">
    <source>
        <dbReference type="HAMAP-Rule" id="MF_00952"/>
    </source>
</evidence>
<evidence type="ECO:0000256" key="11">
    <source>
        <dbReference type="SAM" id="MobiDB-lite"/>
    </source>
</evidence>
<dbReference type="InterPro" id="IPR023405">
    <property type="entry name" value="Topo_IA_core_domain"/>
</dbReference>
<dbReference type="InterPro" id="IPR003602">
    <property type="entry name" value="Topo_IA_DNA-bd_dom"/>
</dbReference>
<dbReference type="Gene3D" id="1.10.290.10">
    <property type="entry name" value="Topoisomerase I, domain 4"/>
    <property type="match status" value="1"/>
</dbReference>
<dbReference type="InterPro" id="IPR028612">
    <property type="entry name" value="Topoisom_1_IA"/>
</dbReference>
<dbReference type="PROSITE" id="PS50880">
    <property type="entry name" value="TOPRIM"/>
    <property type="match status" value="1"/>
</dbReference>
<keyword evidence="9 10" id="KW-0413">Isomerase</keyword>
<feature type="site" description="Interaction with DNA" evidence="10">
    <location>
        <position position="142"/>
    </location>
</feature>
<gene>
    <name evidence="10" type="primary">topA</name>
    <name evidence="14" type="ORF">SAMN04488518_11643</name>
</gene>
<dbReference type="NCBIfam" id="TIGR01051">
    <property type="entry name" value="topA_bact"/>
    <property type="match status" value="1"/>
</dbReference>
<evidence type="ECO:0000256" key="1">
    <source>
        <dbReference type="ARBA" id="ARBA00000213"/>
    </source>
</evidence>
<evidence type="ECO:0000313" key="14">
    <source>
        <dbReference type="EMBL" id="SFL08650.1"/>
    </source>
</evidence>
<dbReference type="InterPro" id="IPR013498">
    <property type="entry name" value="Topo_IA_Znf"/>
</dbReference>
<feature type="site" description="Interaction with DNA" evidence="10">
    <location>
        <position position="157"/>
    </location>
</feature>
<dbReference type="InterPro" id="IPR000380">
    <property type="entry name" value="Topo_IA"/>
</dbReference>
<feature type="region of interest" description="Interaction with DNA" evidence="10">
    <location>
        <begin position="165"/>
        <end position="170"/>
    </location>
</feature>
<comment type="catalytic activity">
    <reaction evidence="1 10">
        <text>ATP-independent breakage of single-stranded DNA, followed by passage and rejoining.</text>
        <dbReference type="EC" id="5.6.2.1"/>
    </reaction>
</comment>
<feature type="site" description="Interaction with DNA" evidence="10">
    <location>
        <position position="145"/>
    </location>
</feature>
<dbReference type="Gene3D" id="2.70.20.10">
    <property type="entry name" value="Topoisomerase I, domain 3"/>
    <property type="match status" value="1"/>
</dbReference>
<evidence type="ECO:0000256" key="2">
    <source>
        <dbReference type="ARBA" id="ARBA00009446"/>
    </source>
</evidence>
<comment type="caution">
    <text evidence="10">Lacks conserved residue(s) required for the propagation of feature annotation.</text>
</comment>
<feature type="site" description="Interaction with DNA" evidence="10">
    <location>
        <position position="500"/>
    </location>
</feature>
<dbReference type="PROSITE" id="PS00396">
    <property type="entry name" value="TOPO_IA_1"/>
    <property type="match status" value="1"/>
</dbReference>
<dbReference type="SMART" id="SM00436">
    <property type="entry name" value="TOP1Bc"/>
    <property type="match status" value="1"/>
</dbReference>
<feature type="region of interest" description="Disordered" evidence="11">
    <location>
        <begin position="849"/>
        <end position="891"/>
    </location>
</feature>
<dbReference type="InterPro" id="IPR013826">
    <property type="entry name" value="Topo_IA_cen_sub3"/>
</dbReference>
<dbReference type="EMBL" id="FOSK01000016">
    <property type="protein sequence ID" value="SFL08650.1"/>
    <property type="molecule type" value="Genomic_DNA"/>
</dbReference>
<dbReference type="InterPro" id="IPR013825">
    <property type="entry name" value="Topo_IA_cen_sub2"/>
</dbReference>
<dbReference type="InterPro" id="IPR034149">
    <property type="entry name" value="TOPRIM_TopoI"/>
</dbReference>
<comment type="subunit">
    <text evidence="10">Monomer.</text>
</comment>
<feature type="region of interest" description="Disordered" evidence="11">
    <location>
        <begin position="432"/>
        <end position="451"/>
    </location>
</feature>
<keyword evidence="7 10" id="KW-0799">Topoisomerase</keyword>
<dbReference type="PANTHER" id="PTHR42785">
    <property type="entry name" value="DNA TOPOISOMERASE, TYPE IA, CORE"/>
    <property type="match status" value="1"/>
</dbReference>
<evidence type="ECO:0000256" key="3">
    <source>
        <dbReference type="ARBA" id="ARBA00022723"/>
    </source>
</evidence>
<protein>
    <recommendedName>
        <fullName evidence="10">DNA topoisomerase 1</fullName>
        <ecNumber evidence="10">5.6.2.1</ecNumber>
    </recommendedName>
    <alternativeName>
        <fullName evidence="10">DNA topoisomerase I</fullName>
    </alternativeName>
</protein>